<dbReference type="Pfam" id="PF02518">
    <property type="entry name" value="HATPase_c"/>
    <property type="match status" value="1"/>
</dbReference>
<reference evidence="9" key="1">
    <citation type="journal article" date="2019" name="Int. J. Syst. Evol. Microbiol.">
        <title>The Global Catalogue of Microorganisms (GCM) 10K type strain sequencing project: providing services to taxonomists for standard genome sequencing and annotation.</title>
        <authorList>
            <consortium name="The Broad Institute Genomics Platform"/>
            <consortium name="The Broad Institute Genome Sequencing Center for Infectious Disease"/>
            <person name="Wu L."/>
            <person name="Ma J."/>
        </authorList>
    </citation>
    <scope>NUCLEOTIDE SEQUENCE [LARGE SCALE GENOMIC DNA]</scope>
    <source>
        <strain evidence="9">CGMCC 4.7132</strain>
    </source>
</reference>
<evidence type="ECO:0000313" key="8">
    <source>
        <dbReference type="EMBL" id="MFC4533853.1"/>
    </source>
</evidence>
<dbReference type="PANTHER" id="PTHR45436">
    <property type="entry name" value="SENSOR HISTIDINE KINASE YKOH"/>
    <property type="match status" value="1"/>
</dbReference>
<name>A0ABV9CLI4_9ACTN</name>
<keyword evidence="3" id="KW-0597">Phosphoprotein</keyword>
<dbReference type="EMBL" id="JBHSFP010000018">
    <property type="protein sequence ID" value="MFC4533853.1"/>
    <property type="molecule type" value="Genomic_DNA"/>
</dbReference>
<dbReference type="InterPro" id="IPR003594">
    <property type="entry name" value="HATPase_dom"/>
</dbReference>
<organism evidence="8 9">
    <name type="scientific">Sphaerisporangium dianthi</name>
    <dbReference type="NCBI Taxonomy" id="1436120"/>
    <lineage>
        <taxon>Bacteria</taxon>
        <taxon>Bacillati</taxon>
        <taxon>Actinomycetota</taxon>
        <taxon>Actinomycetes</taxon>
        <taxon>Streptosporangiales</taxon>
        <taxon>Streptosporangiaceae</taxon>
        <taxon>Sphaerisporangium</taxon>
    </lineage>
</organism>
<evidence type="ECO:0000256" key="4">
    <source>
        <dbReference type="ARBA" id="ARBA00022679"/>
    </source>
</evidence>
<feature type="compositionally biased region" description="Low complexity" evidence="6">
    <location>
        <begin position="630"/>
        <end position="640"/>
    </location>
</feature>
<protein>
    <recommendedName>
        <fullName evidence="2">histidine kinase</fullName>
        <ecNumber evidence="2">2.7.13.3</ecNumber>
    </recommendedName>
</protein>
<keyword evidence="5" id="KW-0418">Kinase</keyword>
<gene>
    <name evidence="8" type="ORF">ACFO60_24085</name>
</gene>
<dbReference type="EC" id="2.7.13.3" evidence="2"/>
<dbReference type="RefSeq" id="WP_380843933.1">
    <property type="nucleotide sequence ID" value="NZ_JBHSFP010000018.1"/>
</dbReference>
<feature type="compositionally biased region" description="Low complexity" evidence="6">
    <location>
        <begin position="808"/>
        <end position="831"/>
    </location>
</feature>
<feature type="compositionally biased region" description="Low complexity" evidence="6">
    <location>
        <begin position="778"/>
        <end position="795"/>
    </location>
</feature>
<feature type="region of interest" description="Disordered" evidence="6">
    <location>
        <begin position="616"/>
        <end position="886"/>
    </location>
</feature>
<comment type="caution">
    <text evidence="8">The sequence shown here is derived from an EMBL/GenBank/DDBJ whole genome shotgun (WGS) entry which is preliminary data.</text>
</comment>
<evidence type="ECO:0000256" key="1">
    <source>
        <dbReference type="ARBA" id="ARBA00000085"/>
    </source>
</evidence>
<dbReference type="Pfam" id="PF08376">
    <property type="entry name" value="NIT"/>
    <property type="match status" value="1"/>
</dbReference>
<dbReference type="Proteomes" id="UP001596004">
    <property type="component" value="Unassembled WGS sequence"/>
</dbReference>
<dbReference type="PANTHER" id="PTHR45436:SF5">
    <property type="entry name" value="SENSOR HISTIDINE KINASE TRCS"/>
    <property type="match status" value="1"/>
</dbReference>
<dbReference type="InterPro" id="IPR050428">
    <property type="entry name" value="TCS_sensor_his_kinase"/>
</dbReference>
<dbReference type="SMART" id="SM00387">
    <property type="entry name" value="HATPase_c"/>
    <property type="match status" value="1"/>
</dbReference>
<keyword evidence="4" id="KW-0808">Transferase</keyword>
<comment type="catalytic activity">
    <reaction evidence="1">
        <text>ATP + protein L-histidine = ADP + protein N-phospho-L-histidine.</text>
        <dbReference type="EC" id="2.7.13.3"/>
    </reaction>
</comment>
<evidence type="ECO:0000256" key="3">
    <source>
        <dbReference type="ARBA" id="ARBA00022553"/>
    </source>
</evidence>
<keyword evidence="9" id="KW-1185">Reference proteome</keyword>
<evidence type="ECO:0000256" key="6">
    <source>
        <dbReference type="SAM" id="MobiDB-lite"/>
    </source>
</evidence>
<dbReference type="SUPFAM" id="SSF55874">
    <property type="entry name" value="ATPase domain of HSP90 chaperone/DNA topoisomerase II/histidine kinase"/>
    <property type="match status" value="1"/>
</dbReference>
<feature type="compositionally biased region" description="Pro residues" evidence="6">
    <location>
        <begin position="714"/>
        <end position="734"/>
    </location>
</feature>
<feature type="domain" description="Histidine kinase/HSP90-like ATPase" evidence="7">
    <location>
        <begin position="500"/>
        <end position="610"/>
    </location>
</feature>
<dbReference type="InterPro" id="IPR013587">
    <property type="entry name" value="Nitrate/nitrite_sensing"/>
</dbReference>
<feature type="compositionally biased region" description="Basic and acidic residues" evidence="6">
    <location>
        <begin position="875"/>
        <end position="886"/>
    </location>
</feature>
<evidence type="ECO:0000313" key="9">
    <source>
        <dbReference type="Proteomes" id="UP001596004"/>
    </source>
</evidence>
<evidence type="ECO:0000259" key="7">
    <source>
        <dbReference type="SMART" id="SM00387"/>
    </source>
</evidence>
<evidence type="ECO:0000256" key="5">
    <source>
        <dbReference type="ARBA" id="ARBA00022777"/>
    </source>
</evidence>
<accession>A0ABV9CLI4</accession>
<evidence type="ECO:0000256" key="2">
    <source>
        <dbReference type="ARBA" id="ARBA00012438"/>
    </source>
</evidence>
<dbReference type="InterPro" id="IPR036890">
    <property type="entry name" value="HATPase_C_sf"/>
</dbReference>
<dbReference type="Gene3D" id="3.30.565.10">
    <property type="entry name" value="Histidine kinase-like ATPase, C-terminal domain"/>
    <property type="match status" value="1"/>
</dbReference>
<proteinExistence type="predicted"/>
<sequence length="886" mass="95116">MIPLLSLTALWIFGTSVTTRDSLDLLNVASLYEEIGGPGERLTLALQREHLLSAEYLGDPSEKTQTDLLHQRQQSDLLRQRMRRLALTETAQARLTTPEMRSRFADLMTAVDRLDATRASVDSGAMDLVTLTRDYALVPDAMQKLVTSMALTNDLELYHQSQSLTAMGYAKDYLSRERALAAGALIENRALNPGELRTFSALATTRRFLFDQGMAELTPSVREPFAALARSEDYRRFSTLENDIVLGEGRTFSHKTWRTVTDRVEGSYQAGLTRAGTALAAAAEPVAVGSLVRAGLAGALGLLAIVASFLIAFRVGRRLSKELGDLRAAAADLASVRLPRVVRRLRAGEDVDTGVEAPPLTTTATTTEVRDLSAAFSSVQSTAVQTAVEQAALRHAVGEAFRNLARRSQSLLQRQLKLLDGMQRHVEDPETLRDLFRVDHLTTRMRRHAEGLVILSGASPGRTFRQEVPVMDALRAAVGEVEDYTRVRVHPMPEVMIVGNAVADVIHLCAELVENATSFSPPNTEIAVNGEMVGRGFAVEIEDRGLGMTAEERDALNEKLARPVEFDPADTQRLGMFVVGRLAARHGIGVELRGSPYGGTTAIVLVPDHLITLPERPAATPVRPTPPPARSTTSPSARTRSFFEERPASPPAAPAGPSRALPTRPPRASRPVEPSRPPDAPGMPGTRNAPGLRGTGNAPERPGTRSAPDGPKTPDAPAPRAPRPVDPLEPPGTPVPRRTPEPAGAVQPPDVPPSGKGILPRRTRQANLAPQLRHQNGPHDPAAPAPHGGSPAEGPVARHVPAQGLADHNPANHNPANHGPANHGPANHGPANHGGGADGRADRHGGQAAGQGAPERSPEESRALFDSLQLGWKRGRAEDRRDGEEM</sequence>